<protein>
    <submittedName>
        <fullName evidence="2">Uncharacterized protein</fullName>
    </submittedName>
</protein>
<keyword evidence="1" id="KW-0472">Membrane</keyword>
<gene>
    <name evidence="2" type="ORF">ENR64_02380</name>
</gene>
<comment type="caution">
    <text evidence="2">The sequence shown here is derived from an EMBL/GenBank/DDBJ whole genome shotgun (WGS) entry which is preliminary data.</text>
</comment>
<organism evidence="2">
    <name type="scientific">Oscillatoriales cyanobacterium SpSt-418</name>
    <dbReference type="NCBI Taxonomy" id="2282169"/>
    <lineage>
        <taxon>Bacteria</taxon>
        <taxon>Bacillati</taxon>
        <taxon>Cyanobacteriota</taxon>
        <taxon>Cyanophyceae</taxon>
        <taxon>Oscillatoriophycideae</taxon>
        <taxon>Oscillatoriales</taxon>
    </lineage>
</organism>
<feature type="transmembrane region" description="Helical" evidence="1">
    <location>
        <begin position="7"/>
        <end position="28"/>
    </location>
</feature>
<evidence type="ECO:0000256" key="1">
    <source>
        <dbReference type="SAM" id="Phobius"/>
    </source>
</evidence>
<keyword evidence="1" id="KW-0812">Transmembrane</keyword>
<feature type="transmembrane region" description="Helical" evidence="1">
    <location>
        <begin position="100"/>
        <end position="118"/>
    </location>
</feature>
<evidence type="ECO:0000313" key="2">
    <source>
        <dbReference type="EMBL" id="HFM96611.1"/>
    </source>
</evidence>
<dbReference type="EMBL" id="DSRU01000038">
    <property type="protein sequence ID" value="HFM96611.1"/>
    <property type="molecule type" value="Genomic_DNA"/>
</dbReference>
<feature type="transmembrane region" description="Helical" evidence="1">
    <location>
        <begin position="67"/>
        <end position="88"/>
    </location>
</feature>
<sequence>MLQKWRILLRWLIIVFNLLFWLMLAYGFRLSWQSNFLGSFAVAEDWKVEDLYDKALPVPVSQYGGSLATFFVGSVAIILLILTVPGIPGIELIARRGRKWVTAIRVILGFCLAVYLFGKSFDHGSSDPGHFLLDGLVCYQRYPSPSSQHSLVIEGYELLGELYHAHAYSDGPILRTDLGETGDDCR</sequence>
<dbReference type="AlphaFoldDB" id="A0A7C3KCF3"/>
<keyword evidence="1" id="KW-1133">Transmembrane helix</keyword>
<accession>A0A7C3KCF3</accession>
<name>A0A7C3KCF3_9CYAN</name>
<proteinExistence type="predicted"/>
<reference evidence="2" key="1">
    <citation type="journal article" date="2020" name="mSystems">
        <title>Genome- and Community-Level Interaction Insights into Carbon Utilization and Element Cycling Functions of Hydrothermarchaeota in Hydrothermal Sediment.</title>
        <authorList>
            <person name="Zhou Z."/>
            <person name="Liu Y."/>
            <person name="Xu W."/>
            <person name="Pan J."/>
            <person name="Luo Z.H."/>
            <person name="Li M."/>
        </authorList>
    </citation>
    <scope>NUCLEOTIDE SEQUENCE [LARGE SCALE GENOMIC DNA]</scope>
    <source>
        <strain evidence="2">SpSt-418</strain>
    </source>
</reference>